<dbReference type="Proteomes" id="UP000325081">
    <property type="component" value="Unassembled WGS sequence"/>
</dbReference>
<proteinExistence type="predicted"/>
<feature type="transmembrane region" description="Helical" evidence="1">
    <location>
        <begin position="20"/>
        <end position="42"/>
    </location>
</feature>
<dbReference type="EMBL" id="BKCP01006760">
    <property type="protein sequence ID" value="GER43902.1"/>
    <property type="molecule type" value="Genomic_DNA"/>
</dbReference>
<evidence type="ECO:0000313" key="3">
    <source>
        <dbReference type="Proteomes" id="UP000325081"/>
    </source>
</evidence>
<evidence type="ECO:0000313" key="2">
    <source>
        <dbReference type="EMBL" id="GER43902.1"/>
    </source>
</evidence>
<feature type="transmembrane region" description="Helical" evidence="1">
    <location>
        <begin position="54"/>
        <end position="75"/>
    </location>
</feature>
<name>A0A5A7QGA8_STRAF</name>
<reference evidence="3" key="1">
    <citation type="journal article" date="2019" name="Curr. Biol.">
        <title>Genome Sequence of Striga asiatica Provides Insight into the Evolution of Plant Parasitism.</title>
        <authorList>
            <person name="Yoshida S."/>
            <person name="Kim S."/>
            <person name="Wafula E.K."/>
            <person name="Tanskanen J."/>
            <person name="Kim Y.M."/>
            <person name="Honaas L."/>
            <person name="Yang Z."/>
            <person name="Spallek T."/>
            <person name="Conn C.E."/>
            <person name="Ichihashi Y."/>
            <person name="Cheong K."/>
            <person name="Cui S."/>
            <person name="Der J.P."/>
            <person name="Gundlach H."/>
            <person name="Jiao Y."/>
            <person name="Hori C."/>
            <person name="Ishida J.K."/>
            <person name="Kasahara H."/>
            <person name="Kiba T."/>
            <person name="Kim M.S."/>
            <person name="Koo N."/>
            <person name="Laohavisit A."/>
            <person name="Lee Y.H."/>
            <person name="Lumba S."/>
            <person name="McCourt P."/>
            <person name="Mortimer J.C."/>
            <person name="Mutuku J.M."/>
            <person name="Nomura T."/>
            <person name="Sasaki-Sekimoto Y."/>
            <person name="Seto Y."/>
            <person name="Wang Y."/>
            <person name="Wakatake T."/>
            <person name="Sakakibara H."/>
            <person name="Demura T."/>
            <person name="Yamaguchi S."/>
            <person name="Yoneyama K."/>
            <person name="Manabe R.I."/>
            <person name="Nelson D.C."/>
            <person name="Schulman A.H."/>
            <person name="Timko M.P."/>
            <person name="dePamphilis C.W."/>
            <person name="Choi D."/>
            <person name="Shirasu K."/>
        </authorList>
    </citation>
    <scope>NUCLEOTIDE SEQUENCE [LARGE SCALE GENOMIC DNA]</scope>
    <source>
        <strain evidence="3">cv. UVA1</strain>
    </source>
</reference>
<keyword evidence="1" id="KW-0472">Membrane</keyword>
<keyword evidence="3" id="KW-1185">Reference proteome</keyword>
<accession>A0A5A7QGA8</accession>
<evidence type="ECO:0000256" key="1">
    <source>
        <dbReference type="SAM" id="Phobius"/>
    </source>
</evidence>
<comment type="caution">
    <text evidence="2">The sequence shown here is derived from an EMBL/GenBank/DDBJ whole genome shotgun (WGS) entry which is preliminary data.</text>
</comment>
<sequence length="203" mass="22931">MEDEETMDLTAVGHLGAAKWLFWYNVACVLYPALFNSACNIYSNKLKIAAKYDVCGTPLWSFYFIFILWCAIRKLAQPVKLRRRVKSWWPTCDNLWFSLFQGTCVPLHFMAMFNLFGGFENFGIRDCSLLLLTDLAVSLSCRYPKGAPLLPVLISLALQLVKPPSTCPPHTDTNTNTTIPALTVLKSKIKTESYGYLMDLVAL</sequence>
<keyword evidence="1" id="KW-1133">Transmembrane helix</keyword>
<protein>
    <submittedName>
        <fullName evidence="2">RING/U-box superfamily protein</fullName>
    </submittedName>
</protein>
<gene>
    <name evidence="2" type="ORF">STAS_20777</name>
</gene>
<organism evidence="2 3">
    <name type="scientific">Striga asiatica</name>
    <name type="common">Asiatic witchweed</name>
    <name type="synonym">Buchnera asiatica</name>
    <dbReference type="NCBI Taxonomy" id="4170"/>
    <lineage>
        <taxon>Eukaryota</taxon>
        <taxon>Viridiplantae</taxon>
        <taxon>Streptophyta</taxon>
        <taxon>Embryophyta</taxon>
        <taxon>Tracheophyta</taxon>
        <taxon>Spermatophyta</taxon>
        <taxon>Magnoliopsida</taxon>
        <taxon>eudicotyledons</taxon>
        <taxon>Gunneridae</taxon>
        <taxon>Pentapetalae</taxon>
        <taxon>asterids</taxon>
        <taxon>lamiids</taxon>
        <taxon>Lamiales</taxon>
        <taxon>Orobanchaceae</taxon>
        <taxon>Buchnereae</taxon>
        <taxon>Striga</taxon>
    </lineage>
</organism>
<dbReference type="AlphaFoldDB" id="A0A5A7QGA8"/>
<keyword evidence="1" id="KW-0812">Transmembrane</keyword>
<feature type="transmembrane region" description="Helical" evidence="1">
    <location>
        <begin position="95"/>
        <end position="116"/>
    </location>
</feature>